<evidence type="ECO:0000313" key="3">
    <source>
        <dbReference type="EMBL" id="ETO12354.1"/>
    </source>
</evidence>
<dbReference type="GO" id="GO:0016020">
    <property type="term" value="C:membrane"/>
    <property type="evidence" value="ECO:0007669"/>
    <property type="project" value="InterPro"/>
</dbReference>
<dbReference type="NCBIfam" id="TIGR00231">
    <property type="entry name" value="small_GTP"/>
    <property type="match status" value="1"/>
</dbReference>
<evidence type="ECO:0000256" key="2">
    <source>
        <dbReference type="ARBA" id="ARBA00023134"/>
    </source>
</evidence>
<dbReference type="InterPro" id="IPR027417">
    <property type="entry name" value="P-loop_NTPase"/>
</dbReference>
<evidence type="ECO:0000313" key="4">
    <source>
        <dbReference type="Proteomes" id="UP000023152"/>
    </source>
</evidence>
<keyword evidence="4" id="KW-1185">Reference proteome</keyword>
<name>X6MEP0_RETFI</name>
<dbReference type="SMART" id="SM00174">
    <property type="entry name" value="RHO"/>
    <property type="match status" value="1"/>
</dbReference>
<evidence type="ECO:0000256" key="1">
    <source>
        <dbReference type="ARBA" id="ARBA00022741"/>
    </source>
</evidence>
<dbReference type="PRINTS" id="PR00449">
    <property type="entry name" value="RASTRNSFRMNG"/>
</dbReference>
<accession>X6MEP0</accession>
<dbReference type="AlphaFoldDB" id="X6MEP0"/>
<dbReference type="Proteomes" id="UP000023152">
    <property type="component" value="Unassembled WGS sequence"/>
</dbReference>
<gene>
    <name evidence="3" type="ORF">RFI_25022</name>
</gene>
<dbReference type="PROSITE" id="PS51421">
    <property type="entry name" value="RAS"/>
    <property type="match status" value="1"/>
</dbReference>
<dbReference type="InterPro" id="IPR005225">
    <property type="entry name" value="Small_GTP-bd"/>
</dbReference>
<sequence length="273" mass="31917">MGNKSTKKLKDPNERKKSEFSLHLQHWSTGWNFTDEHKAIVKEEFFRYNLQDVLSLFFSIIGEYDDYRAYYRLTYPTLCDINKDNTLSMNYYIPSEWIKAKKDIRMTIMGYGGSGKSNLVLRLVTDTFMDECDPTIEDSYRKNLTLCEGTSCFLDVLDTAGREEYPSMLEQWVRESDCVIIVYNISGPYSPEEAIEPYFSVVRRVKKGTVLVAATKNDLRHDFAKNKHNLDKAIDFCKQNKLCYIETSAKDNINVHFLFQYAVYNLWFDSLAD</sequence>
<dbReference type="InterPro" id="IPR001806">
    <property type="entry name" value="Small_GTPase"/>
</dbReference>
<dbReference type="OrthoDB" id="8830751at2759"/>
<dbReference type="Pfam" id="PF00071">
    <property type="entry name" value="Ras"/>
    <property type="match status" value="1"/>
</dbReference>
<dbReference type="SMART" id="SM00175">
    <property type="entry name" value="RAB"/>
    <property type="match status" value="1"/>
</dbReference>
<dbReference type="Gene3D" id="3.40.50.300">
    <property type="entry name" value="P-loop containing nucleotide triphosphate hydrolases"/>
    <property type="match status" value="1"/>
</dbReference>
<organism evidence="3 4">
    <name type="scientific">Reticulomyxa filosa</name>
    <dbReference type="NCBI Taxonomy" id="46433"/>
    <lineage>
        <taxon>Eukaryota</taxon>
        <taxon>Sar</taxon>
        <taxon>Rhizaria</taxon>
        <taxon>Retaria</taxon>
        <taxon>Foraminifera</taxon>
        <taxon>Monothalamids</taxon>
        <taxon>Reticulomyxidae</taxon>
        <taxon>Reticulomyxa</taxon>
    </lineage>
</organism>
<dbReference type="SUPFAM" id="SSF52540">
    <property type="entry name" value="P-loop containing nucleoside triphosphate hydrolases"/>
    <property type="match status" value="1"/>
</dbReference>
<protein>
    <submittedName>
        <fullName evidence="3">Uncharacterized protein</fullName>
    </submittedName>
</protein>
<comment type="caution">
    <text evidence="3">The sequence shown here is derived from an EMBL/GenBank/DDBJ whole genome shotgun (WGS) entry which is preliminary data.</text>
</comment>
<dbReference type="EMBL" id="ASPP01021493">
    <property type="protein sequence ID" value="ETO12354.1"/>
    <property type="molecule type" value="Genomic_DNA"/>
</dbReference>
<reference evidence="3 4" key="1">
    <citation type="journal article" date="2013" name="Curr. Biol.">
        <title>The Genome of the Foraminiferan Reticulomyxa filosa.</title>
        <authorList>
            <person name="Glockner G."/>
            <person name="Hulsmann N."/>
            <person name="Schleicher M."/>
            <person name="Noegel A.A."/>
            <person name="Eichinger L."/>
            <person name="Gallinger C."/>
            <person name="Pawlowski J."/>
            <person name="Sierra R."/>
            <person name="Euteneuer U."/>
            <person name="Pillet L."/>
            <person name="Moustafa A."/>
            <person name="Platzer M."/>
            <person name="Groth M."/>
            <person name="Szafranski K."/>
            <person name="Schliwa M."/>
        </authorList>
    </citation>
    <scope>NUCLEOTIDE SEQUENCE [LARGE SCALE GENOMIC DNA]</scope>
</reference>
<proteinExistence type="predicted"/>
<dbReference type="InterPro" id="IPR020849">
    <property type="entry name" value="Small_GTPase_Ras-type"/>
</dbReference>
<dbReference type="SMART" id="SM00173">
    <property type="entry name" value="RAS"/>
    <property type="match status" value="1"/>
</dbReference>
<dbReference type="GO" id="GO:0005525">
    <property type="term" value="F:GTP binding"/>
    <property type="evidence" value="ECO:0007669"/>
    <property type="project" value="UniProtKB-KW"/>
</dbReference>
<keyword evidence="2" id="KW-0342">GTP-binding</keyword>
<dbReference type="GO" id="GO:0003924">
    <property type="term" value="F:GTPase activity"/>
    <property type="evidence" value="ECO:0007669"/>
    <property type="project" value="InterPro"/>
</dbReference>
<dbReference type="PANTHER" id="PTHR24070">
    <property type="entry name" value="RAS, DI-RAS, AND RHEB FAMILY MEMBERS OF SMALL GTPASE SUPERFAMILY"/>
    <property type="match status" value="1"/>
</dbReference>
<keyword evidence="1" id="KW-0547">Nucleotide-binding</keyword>
<dbReference type="GO" id="GO:0007165">
    <property type="term" value="P:signal transduction"/>
    <property type="evidence" value="ECO:0007669"/>
    <property type="project" value="InterPro"/>
</dbReference>
<dbReference type="PROSITE" id="PS51419">
    <property type="entry name" value="RAB"/>
    <property type="match status" value="1"/>
</dbReference>